<sequence length="43" mass="5329">MTKEKRFFVNNGTKSTYNYAISGYNYKYITENHYFCYITRKNR</sequence>
<evidence type="ECO:0000313" key="2">
    <source>
        <dbReference type="Proteomes" id="UP000187464"/>
    </source>
</evidence>
<name>A0A1R3TA55_9BACT</name>
<keyword evidence="2" id="KW-1185">Reference proteome</keyword>
<accession>A0A1R3TA55</accession>
<organism evidence="1 2">
    <name type="scientific">Proteiniphilum saccharofermentans</name>
    <dbReference type="NCBI Taxonomy" id="1642647"/>
    <lineage>
        <taxon>Bacteria</taxon>
        <taxon>Pseudomonadati</taxon>
        <taxon>Bacteroidota</taxon>
        <taxon>Bacteroidia</taxon>
        <taxon>Bacteroidales</taxon>
        <taxon>Dysgonomonadaceae</taxon>
        <taxon>Proteiniphilum</taxon>
    </lineage>
</organism>
<dbReference type="KEGG" id="psac:PSM36_2701"/>
<protein>
    <submittedName>
        <fullName evidence="1">Uncharacterized protein</fullName>
    </submittedName>
</protein>
<dbReference type="AlphaFoldDB" id="A0A1R3TA55"/>
<dbReference type="EMBL" id="LT605205">
    <property type="protein sequence ID" value="SCD21497.1"/>
    <property type="molecule type" value="Genomic_DNA"/>
</dbReference>
<proteinExistence type="predicted"/>
<dbReference type="Proteomes" id="UP000187464">
    <property type="component" value="Chromosome I"/>
</dbReference>
<reference evidence="1 2" key="1">
    <citation type="submission" date="2016-08" db="EMBL/GenBank/DDBJ databases">
        <authorList>
            <person name="Seilhamer J.J."/>
        </authorList>
    </citation>
    <scope>NUCLEOTIDE SEQUENCE [LARGE SCALE GENOMIC DNA]</scope>
    <source>
        <strain evidence="1">M3/6</strain>
    </source>
</reference>
<gene>
    <name evidence="1" type="ORF">PSM36_2701</name>
</gene>
<evidence type="ECO:0000313" key="1">
    <source>
        <dbReference type="EMBL" id="SCD21497.1"/>
    </source>
</evidence>